<evidence type="ECO:0000313" key="5">
    <source>
        <dbReference type="Proteomes" id="UP001446871"/>
    </source>
</evidence>
<dbReference type="PANTHER" id="PTHR10972">
    <property type="entry name" value="OXYSTEROL-BINDING PROTEIN-RELATED"/>
    <property type="match status" value="1"/>
</dbReference>
<sequence>MTKPQSNFAQLRDFLSYLATVKGDLSNITAPPFVLSPKSVTEIPAAWAEHQSLFLAPTSEPDPARRALLVLQNFLCGLKRQVYTAAVASEDDDSPNNAGGGGGGVVAGGVKKPLNAFLGELFLGSFVDDGDGSTTQLISEQVSHHPPVTACHLYNKARGISSSGYVANETTFSVSRGVVVRQVGHAIIRDEVHGESHLMTLPTMVIKNLMLGAPYPELTGTCYIVSSSGFRSTVVFEGRRTSLYGIGKAGGTKNSVRATLVNLREDSKPIYEIAGQWNRDMKVKDLRDGSVVEEFHVDRVSRSKLRLKPLAEQSPWESRRAWAQVLSGIRDGNLQKVSLAKTDIEEGQRAIRRAEKQAGGIEWPRMFFRNTDHDQEYEVLARAIPDPEQRRLQLERTGASGSLSGCRPRSGCWRVVGGSTGDWRLRGRYPTAALTTMRRPLRRRHLRVPLGRARSHLLYPSVLLPLGMIGRVSGSLPEPPEKSRGSDRNGVGRYH</sequence>
<dbReference type="InterPro" id="IPR018494">
    <property type="entry name" value="Oxysterol-bd_CS"/>
</dbReference>
<dbReference type="PROSITE" id="PS01013">
    <property type="entry name" value="OSBP"/>
    <property type="match status" value="1"/>
</dbReference>
<dbReference type="InterPro" id="IPR037239">
    <property type="entry name" value="OSBP_sf"/>
</dbReference>
<reference evidence="4 5" key="1">
    <citation type="submission" date="2023-01" db="EMBL/GenBank/DDBJ databases">
        <title>Analysis of 21 Apiospora genomes using comparative genomics revels a genus with tremendous synthesis potential of carbohydrate active enzymes and secondary metabolites.</title>
        <authorList>
            <person name="Sorensen T."/>
        </authorList>
    </citation>
    <scope>NUCLEOTIDE SEQUENCE [LARGE SCALE GENOMIC DNA]</scope>
    <source>
        <strain evidence="4 5">CBS 83171</strain>
    </source>
</reference>
<gene>
    <name evidence="4" type="ORF">PG996_005020</name>
</gene>
<dbReference type="InterPro" id="IPR000648">
    <property type="entry name" value="Oxysterol-bd"/>
</dbReference>
<dbReference type="Gene3D" id="3.30.70.3490">
    <property type="match status" value="1"/>
</dbReference>
<dbReference type="PANTHER" id="PTHR10972:SF92">
    <property type="entry name" value="OXYSTEROL BINDING PROTEIN"/>
    <property type="match status" value="1"/>
</dbReference>
<dbReference type="SUPFAM" id="SSF144000">
    <property type="entry name" value="Oxysterol-binding protein-like"/>
    <property type="match status" value="1"/>
</dbReference>
<dbReference type="Gene3D" id="1.10.287.2720">
    <property type="match status" value="1"/>
</dbReference>
<dbReference type="Gene3D" id="2.40.160.120">
    <property type="match status" value="1"/>
</dbReference>
<comment type="similarity">
    <text evidence="1 2">Belongs to the OSBP family.</text>
</comment>
<evidence type="ECO:0000256" key="1">
    <source>
        <dbReference type="ARBA" id="ARBA00008842"/>
    </source>
</evidence>
<protein>
    <recommendedName>
        <fullName evidence="6">Oxysterol-binding protein</fullName>
    </recommendedName>
</protein>
<evidence type="ECO:0000313" key="4">
    <source>
        <dbReference type="EMBL" id="KAK8071672.1"/>
    </source>
</evidence>
<name>A0ABR1VKB8_9PEZI</name>
<dbReference type="Pfam" id="PF01237">
    <property type="entry name" value="Oxysterol_BP"/>
    <property type="match status" value="1"/>
</dbReference>
<dbReference type="Proteomes" id="UP001446871">
    <property type="component" value="Unassembled WGS sequence"/>
</dbReference>
<accession>A0ABR1VKB8</accession>
<evidence type="ECO:0008006" key="6">
    <source>
        <dbReference type="Google" id="ProtNLM"/>
    </source>
</evidence>
<feature type="region of interest" description="Disordered" evidence="3">
    <location>
        <begin position="473"/>
        <end position="495"/>
    </location>
</feature>
<dbReference type="EMBL" id="JAQQWM010000003">
    <property type="protein sequence ID" value="KAK8071672.1"/>
    <property type="molecule type" value="Genomic_DNA"/>
</dbReference>
<proteinExistence type="inferred from homology"/>
<keyword evidence="5" id="KW-1185">Reference proteome</keyword>
<evidence type="ECO:0000256" key="2">
    <source>
        <dbReference type="RuleBase" id="RU003844"/>
    </source>
</evidence>
<organism evidence="4 5">
    <name type="scientific">Apiospora saccharicola</name>
    <dbReference type="NCBI Taxonomy" id="335842"/>
    <lineage>
        <taxon>Eukaryota</taxon>
        <taxon>Fungi</taxon>
        <taxon>Dikarya</taxon>
        <taxon>Ascomycota</taxon>
        <taxon>Pezizomycotina</taxon>
        <taxon>Sordariomycetes</taxon>
        <taxon>Xylariomycetidae</taxon>
        <taxon>Amphisphaeriales</taxon>
        <taxon>Apiosporaceae</taxon>
        <taxon>Apiospora</taxon>
    </lineage>
</organism>
<comment type="caution">
    <text evidence="4">The sequence shown here is derived from an EMBL/GenBank/DDBJ whole genome shotgun (WGS) entry which is preliminary data.</text>
</comment>
<evidence type="ECO:0000256" key="3">
    <source>
        <dbReference type="SAM" id="MobiDB-lite"/>
    </source>
</evidence>